<dbReference type="PANTHER" id="PTHR22367">
    <property type="entry name" value="COILED-COIL DOMAIN-CONTAINING PROTEIN 14"/>
    <property type="match status" value="1"/>
</dbReference>
<feature type="region of interest" description="Disordered" evidence="2">
    <location>
        <begin position="60"/>
        <end position="111"/>
    </location>
</feature>
<keyword evidence="1" id="KW-0175">Coiled coil</keyword>
<evidence type="ECO:0000256" key="1">
    <source>
        <dbReference type="SAM" id="Coils"/>
    </source>
</evidence>
<feature type="compositionally biased region" description="Basic and acidic residues" evidence="2">
    <location>
        <begin position="101"/>
        <end position="111"/>
    </location>
</feature>
<dbReference type="STRING" id="307972.A0A2G8JEW7"/>
<dbReference type="Proteomes" id="UP000230750">
    <property type="component" value="Unassembled WGS sequence"/>
</dbReference>
<feature type="compositionally biased region" description="Basic and acidic residues" evidence="2">
    <location>
        <begin position="60"/>
        <end position="87"/>
    </location>
</feature>
<protein>
    <submittedName>
        <fullName evidence="3">Uncharacterized protein</fullName>
    </submittedName>
</protein>
<dbReference type="EMBL" id="MRZV01002225">
    <property type="protein sequence ID" value="PIK34282.1"/>
    <property type="molecule type" value="Genomic_DNA"/>
</dbReference>
<feature type="compositionally biased region" description="Basic and acidic residues" evidence="2">
    <location>
        <begin position="201"/>
        <end position="218"/>
    </location>
</feature>
<feature type="compositionally biased region" description="Polar residues" evidence="2">
    <location>
        <begin position="179"/>
        <end position="198"/>
    </location>
</feature>
<organism evidence="3 4">
    <name type="scientific">Stichopus japonicus</name>
    <name type="common">Sea cucumber</name>
    <dbReference type="NCBI Taxonomy" id="307972"/>
    <lineage>
        <taxon>Eukaryota</taxon>
        <taxon>Metazoa</taxon>
        <taxon>Echinodermata</taxon>
        <taxon>Eleutherozoa</taxon>
        <taxon>Echinozoa</taxon>
        <taxon>Holothuroidea</taxon>
        <taxon>Aspidochirotacea</taxon>
        <taxon>Aspidochirotida</taxon>
        <taxon>Stichopodidae</taxon>
        <taxon>Apostichopus</taxon>
    </lineage>
</organism>
<proteinExistence type="predicted"/>
<sequence length="457" mass="51894">MDPATHPLMHVEQEGSSSRAGYSLYGNSRDDTAPVSGVNAAKSVLRDLVDTLKSINERDAVSFQTKSREQQEVDRKGSKAVQTDHGKNVAISEDPQAVRQTKGEVGERRGECCDNLEEKKMISETQEEQQQPIISSDGQSKVVGSQASRSSFRNGTTEDASIKENSLHEDEEINKETRFTLQNEGENGQVVQTESGCQNAECKEEKSPTMRRRSSPDTKKRRKTRSEEFSGKSSKSKDKKPLLEQQRVLKYLVTELKAVTEGKGNLEADNLFHNILDTIDTLPYLTMDKEVQIEIAMALQPLRSENASLRRKLRIANQQMKEIQREIEGRDERKLQNSETSAVKTLNITLQEQLIAEEQGCGALKKLVSKLQDDLKATEGRYEDLIKHSKQKDECHLRSQRDWMSETATLRKQQTCSKQELETTRLKLEALKKENEFLQNNLTETRRHLEKADQTTQ</sequence>
<feature type="region of interest" description="Disordered" evidence="2">
    <location>
        <begin position="1"/>
        <end position="37"/>
    </location>
</feature>
<reference evidence="3 4" key="1">
    <citation type="journal article" date="2017" name="PLoS Biol.">
        <title>The sea cucumber genome provides insights into morphological evolution and visceral regeneration.</title>
        <authorList>
            <person name="Zhang X."/>
            <person name="Sun L."/>
            <person name="Yuan J."/>
            <person name="Sun Y."/>
            <person name="Gao Y."/>
            <person name="Zhang L."/>
            <person name="Li S."/>
            <person name="Dai H."/>
            <person name="Hamel J.F."/>
            <person name="Liu C."/>
            <person name="Yu Y."/>
            <person name="Liu S."/>
            <person name="Lin W."/>
            <person name="Guo K."/>
            <person name="Jin S."/>
            <person name="Xu P."/>
            <person name="Storey K.B."/>
            <person name="Huan P."/>
            <person name="Zhang T."/>
            <person name="Zhou Y."/>
            <person name="Zhang J."/>
            <person name="Lin C."/>
            <person name="Li X."/>
            <person name="Xing L."/>
            <person name="Huo D."/>
            <person name="Sun M."/>
            <person name="Wang L."/>
            <person name="Mercier A."/>
            <person name="Li F."/>
            <person name="Yang H."/>
            <person name="Xiang J."/>
        </authorList>
    </citation>
    <scope>NUCLEOTIDE SEQUENCE [LARGE SCALE GENOMIC DNA]</scope>
    <source>
        <strain evidence="3">Shaxun</strain>
        <tissue evidence="3">Muscle</tissue>
    </source>
</reference>
<feature type="region of interest" description="Disordered" evidence="2">
    <location>
        <begin position="123"/>
        <end position="241"/>
    </location>
</feature>
<evidence type="ECO:0000256" key="2">
    <source>
        <dbReference type="SAM" id="MobiDB-lite"/>
    </source>
</evidence>
<comment type="caution">
    <text evidence="3">The sequence shown here is derived from an EMBL/GenBank/DDBJ whole genome shotgun (WGS) entry which is preliminary data.</text>
</comment>
<dbReference type="Pfam" id="PF15254">
    <property type="entry name" value="CCDC14"/>
    <property type="match status" value="1"/>
</dbReference>
<keyword evidence="4" id="KW-1185">Reference proteome</keyword>
<feature type="compositionally biased region" description="Basic and acidic residues" evidence="2">
    <location>
        <begin position="225"/>
        <end position="241"/>
    </location>
</feature>
<feature type="compositionally biased region" description="Polar residues" evidence="2">
    <location>
        <begin position="128"/>
        <end position="159"/>
    </location>
</feature>
<dbReference type="GO" id="GO:0071539">
    <property type="term" value="P:protein localization to centrosome"/>
    <property type="evidence" value="ECO:0007669"/>
    <property type="project" value="TreeGrafter"/>
</dbReference>
<gene>
    <name evidence="3" type="ORF">BSL78_28891</name>
</gene>
<dbReference type="PANTHER" id="PTHR22367:SF2">
    <property type="entry name" value="COILED-COIL DOMAIN-CONTAINING PROTEIN 14"/>
    <property type="match status" value="1"/>
</dbReference>
<dbReference type="GO" id="GO:0034451">
    <property type="term" value="C:centriolar satellite"/>
    <property type="evidence" value="ECO:0007669"/>
    <property type="project" value="TreeGrafter"/>
</dbReference>
<feature type="compositionally biased region" description="Basic and acidic residues" evidence="2">
    <location>
        <begin position="160"/>
        <end position="178"/>
    </location>
</feature>
<name>A0A2G8JEW7_STIJA</name>
<accession>A0A2G8JEW7</accession>
<evidence type="ECO:0000313" key="4">
    <source>
        <dbReference type="Proteomes" id="UP000230750"/>
    </source>
</evidence>
<dbReference type="AlphaFoldDB" id="A0A2G8JEW7"/>
<dbReference type="InterPro" id="IPR029343">
    <property type="entry name" value="CCDC14"/>
</dbReference>
<dbReference type="OrthoDB" id="10014807at2759"/>
<feature type="coiled-coil region" evidence="1">
    <location>
        <begin position="299"/>
        <end position="333"/>
    </location>
</feature>
<evidence type="ECO:0000313" key="3">
    <source>
        <dbReference type="EMBL" id="PIK34282.1"/>
    </source>
</evidence>
<feature type="coiled-coil region" evidence="1">
    <location>
        <begin position="421"/>
        <end position="455"/>
    </location>
</feature>